<keyword evidence="3" id="KW-0378">Hydrolase</keyword>
<comment type="caution">
    <text evidence="6">The sequence shown here is derived from an EMBL/GenBank/DDBJ whole genome shotgun (WGS) entry which is preliminary data.</text>
</comment>
<dbReference type="Proteomes" id="UP000245207">
    <property type="component" value="Unassembled WGS sequence"/>
</dbReference>
<dbReference type="InterPro" id="IPR000073">
    <property type="entry name" value="AB_hydrolase_1"/>
</dbReference>
<evidence type="ECO:0000256" key="2">
    <source>
        <dbReference type="ARBA" id="ARBA00022487"/>
    </source>
</evidence>
<dbReference type="GO" id="GO:0034338">
    <property type="term" value="F:short-chain carboxylesterase activity"/>
    <property type="evidence" value="ECO:0007669"/>
    <property type="project" value="TreeGrafter"/>
</dbReference>
<comment type="similarity">
    <text evidence="1">Belongs to the AB hydrolase superfamily. AB hydrolase 4 family.</text>
</comment>
<dbReference type="SUPFAM" id="SSF53474">
    <property type="entry name" value="alpha/beta-Hydrolases"/>
    <property type="match status" value="2"/>
</dbReference>
<dbReference type="GO" id="GO:0047372">
    <property type="term" value="F:monoacylglycerol lipase activity"/>
    <property type="evidence" value="ECO:0007669"/>
    <property type="project" value="TreeGrafter"/>
</dbReference>
<evidence type="ECO:0000256" key="1">
    <source>
        <dbReference type="ARBA" id="ARBA00010884"/>
    </source>
</evidence>
<feature type="active site" description="Charge relay system" evidence="4">
    <location>
        <position position="425"/>
    </location>
</feature>
<dbReference type="OrthoDB" id="247542at2759"/>
<dbReference type="InterPro" id="IPR012020">
    <property type="entry name" value="ABHD4"/>
</dbReference>
<dbReference type="PROSITE" id="PS01133">
    <property type="entry name" value="UPF0017"/>
    <property type="match status" value="1"/>
</dbReference>
<dbReference type="PANTHER" id="PTHR10794">
    <property type="entry name" value="ABHYDROLASE DOMAIN-CONTAINING PROTEIN"/>
    <property type="match status" value="1"/>
</dbReference>
<proteinExistence type="inferred from homology"/>
<feature type="active site" description="Charge relay system" evidence="4">
    <location>
        <position position="396"/>
    </location>
</feature>
<dbReference type="STRING" id="35608.A0A2U1LN69"/>
<gene>
    <name evidence="6" type="ORF">CTI12_AA472430</name>
</gene>
<evidence type="ECO:0000313" key="6">
    <source>
        <dbReference type="EMBL" id="PWA50446.1"/>
    </source>
</evidence>
<evidence type="ECO:0000259" key="5">
    <source>
        <dbReference type="Pfam" id="PF00561"/>
    </source>
</evidence>
<dbReference type="PIRSF" id="PIRSF005211">
    <property type="entry name" value="Ab_hydro_YheT"/>
    <property type="match status" value="1"/>
</dbReference>
<feature type="domain" description="AB hydrolase-1" evidence="5">
    <location>
        <begin position="86"/>
        <end position="214"/>
    </location>
</feature>
<dbReference type="InterPro" id="IPR050960">
    <property type="entry name" value="AB_hydrolase_4_sf"/>
</dbReference>
<accession>A0A2U1LN69</accession>
<dbReference type="PANTHER" id="PTHR10794:SF84">
    <property type="entry name" value="ESTERASE_LIPASE_THIOESTERASE FAMILY PROTEIN"/>
    <property type="match status" value="1"/>
</dbReference>
<feature type="active site" description="Charge relay system" evidence="4">
    <location>
        <position position="166"/>
    </location>
</feature>
<sequence length="462" mass="50660">MSVHPSLEVSGGALDSFLPGFTTLDRPYDAYPVICSNTHVETIFANKLRSTPYVRFRRECLRMKDNGVVSLDWVAGDNHCLSPKSPILILLAGLTGGSGEAYIKHMLLRARNKGWRVVAFNSRGCGNSPVITPKFYSASFTGDIGEVIVELSSRYPDANLYAAGWSLGANILVRYLGQEGDRCLLSGAVSLGNPFNLVLTDEGFHKGFNNVYDKTLGASLSKIFRRHASLFEGIEGEYNIPAALNSKSVREFDDSFTRDANLYAAGWSLGANILVRYLGQEGDRCLLSGAVSLGNPFNLVLTDEGFHKGFNNVYDKTLGASLSKIFRRHASLFEGIEGEYNIPAALNSKSVREFDDSFTRVSFGFKSVDDYYLKSSSSNSIKHVRTPLLCIQAANDPIAPNKGIPREDIEDNPNCMLIVTPKGGHLAWVAGDEAPFGASWTDPVVMDFLEYLEKTKSRSVSK</sequence>
<name>A0A2U1LN69_ARTAN</name>
<dbReference type="Gene3D" id="3.40.50.1820">
    <property type="entry name" value="alpha/beta hydrolase"/>
    <property type="match status" value="2"/>
</dbReference>
<reference evidence="6 7" key="1">
    <citation type="journal article" date="2018" name="Mol. Plant">
        <title>The genome of Artemisia annua provides insight into the evolution of Asteraceae family and artemisinin biosynthesis.</title>
        <authorList>
            <person name="Shen Q."/>
            <person name="Zhang L."/>
            <person name="Liao Z."/>
            <person name="Wang S."/>
            <person name="Yan T."/>
            <person name="Shi P."/>
            <person name="Liu M."/>
            <person name="Fu X."/>
            <person name="Pan Q."/>
            <person name="Wang Y."/>
            <person name="Lv Z."/>
            <person name="Lu X."/>
            <person name="Zhang F."/>
            <person name="Jiang W."/>
            <person name="Ma Y."/>
            <person name="Chen M."/>
            <person name="Hao X."/>
            <person name="Li L."/>
            <person name="Tang Y."/>
            <person name="Lv G."/>
            <person name="Zhou Y."/>
            <person name="Sun X."/>
            <person name="Brodelius P.E."/>
            <person name="Rose J.K.C."/>
            <person name="Tang K."/>
        </authorList>
    </citation>
    <scope>NUCLEOTIDE SEQUENCE [LARGE SCALE GENOMIC DNA]</scope>
    <source>
        <strain evidence="7">cv. Huhao1</strain>
        <tissue evidence="6">Leaf</tissue>
    </source>
</reference>
<dbReference type="InterPro" id="IPR000952">
    <property type="entry name" value="AB_hydrolase_4_CS"/>
</dbReference>
<dbReference type="AlphaFoldDB" id="A0A2U1LN69"/>
<organism evidence="6 7">
    <name type="scientific">Artemisia annua</name>
    <name type="common">Sweet wormwood</name>
    <dbReference type="NCBI Taxonomy" id="35608"/>
    <lineage>
        <taxon>Eukaryota</taxon>
        <taxon>Viridiplantae</taxon>
        <taxon>Streptophyta</taxon>
        <taxon>Embryophyta</taxon>
        <taxon>Tracheophyta</taxon>
        <taxon>Spermatophyta</taxon>
        <taxon>Magnoliopsida</taxon>
        <taxon>eudicotyledons</taxon>
        <taxon>Gunneridae</taxon>
        <taxon>Pentapetalae</taxon>
        <taxon>asterids</taxon>
        <taxon>campanulids</taxon>
        <taxon>Asterales</taxon>
        <taxon>Asteraceae</taxon>
        <taxon>Asteroideae</taxon>
        <taxon>Anthemideae</taxon>
        <taxon>Artemisiinae</taxon>
        <taxon>Artemisia</taxon>
    </lineage>
</organism>
<protein>
    <recommendedName>
        <fullName evidence="5">AB hydrolase-1 domain-containing protein</fullName>
    </recommendedName>
</protein>
<evidence type="ECO:0000256" key="3">
    <source>
        <dbReference type="ARBA" id="ARBA00022801"/>
    </source>
</evidence>
<dbReference type="Pfam" id="PF00561">
    <property type="entry name" value="Abhydrolase_1"/>
    <property type="match status" value="1"/>
</dbReference>
<evidence type="ECO:0000313" key="7">
    <source>
        <dbReference type="Proteomes" id="UP000245207"/>
    </source>
</evidence>
<keyword evidence="7" id="KW-1185">Reference proteome</keyword>
<evidence type="ECO:0000256" key="4">
    <source>
        <dbReference type="PIRSR" id="PIRSR005211-1"/>
    </source>
</evidence>
<keyword evidence="2" id="KW-0719">Serine esterase</keyword>
<dbReference type="EMBL" id="PKPP01008529">
    <property type="protein sequence ID" value="PWA50446.1"/>
    <property type="molecule type" value="Genomic_DNA"/>
</dbReference>
<dbReference type="InterPro" id="IPR029058">
    <property type="entry name" value="AB_hydrolase_fold"/>
</dbReference>